<dbReference type="Proteomes" id="UP001583172">
    <property type="component" value="Unassembled WGS sequence"/>
</dbReference>
<dbReference type="Pfam" id="PF02410">
    <property type="entry name" value="RsfS"/>
    <property type="match status" value="1"/>
</dbReference>
<accession>A0ABR3V3Z3</accession>
<feature type="region of interest" description="Disordered" evidence="9">
    <location>
        <begin position="307"/>
        <end position="330"/>
    </location>
</feature>
<dbReference type="Gene3D" id="3.30.460.10">
    <property type="entry name" value="Beta Polymerase, domain 2"/>
    <property type="match status" value="1"/>
</dbReference>
<comment type="subcellular location">
    <subcellularLocation>
        <location evidence="2 8">Mitochondrion inner membrane</location>
        <topology evidence="2 8">Peripheral membrane protein</topology>
        <orientation evidence="2 8">Matrix side</orientation>
    </subcellularLocation>
</comment>
<evidence type="ECO:0000256" key="1">
    <source>
        <dbReference type="ARBA" id="ARBA00003470"/>
    </source>
</evidence>
<keyword evidence="4 8" id="KW-0999">Mitochondrion inner membrane</keyword>
<dbReference type="PANTHER" id="PTHR28087">
    <property type="entry name" value="ATPASE SYNTHESIS PROTEIN 25, MITOCHONDRIAL"/>
    <property type="match status" value="1"/>
</dbReference>
<dbReference type="EMBL" id="JAZGSY010000402">
    <property type="protein sequence ID" value="KAL1836504.1"/>
    <property type="molecule type" value="Genomic_DNA"/>
</dbReference>
<protein>
    <recommendedName>
        <fullName evidence="8">ATPase synthesis protein 25</fullName>
    </recommendedName>
</protein>
<comment type="similarity">
    <text evidence="3 8">Belongs to the ATP25 family.</text>
</comment>
<gene>
    <name evidence="10" type="ORF">VTJ49DRAFT_5062</name>
</gene>
<evidence type="ECO:0000256" key="7">
    <source>
        <dbReference type="ARBA" id="ARBA00023136"/>
    </source>
</evidence>
<dbReference type="SUPFAM" id="SSF81301">
    <property type="entry name" value="Nucleotidyltransferase"/>
    <property type="match status" value="1"/>
</dbReference>
<feature type="compositionally biased region" description="Acidic residues" evidence="9">
    <location>
        <begin position="321"/>
        <end position="330"/>
    </location>
</feature>
<comment type="function">
    <text evidence="1">Probable mitochondrial mRNA stabilization factor.</text>
</comment>
<keyword evidence="6 8" id="KW-0496">Mitochondrion</keyword>
<dbReference type="InterPro" id="IPR040152">
    <property type="entry name" value="Atp25"/>
</dbReference>
<name>A0ABR3V3Z3_HUMIN</name>
<keyword evidence="5 8" id="KW-0809">Transit peptide</keyword>
<evidence type="ECO:0000256" key="3">
    <source>
        <dbReference type="ARBA" id="ARBA00010787"/>
    </source>
</evidence>
<proteinExistence type="inferred from homology"/>
<evidence type="ECO:0000256" key="6">
    <source>
        <dbReference type="ARBA" id="ARBA00023128"/>
    </source>
</evidence>
<evidence type="ECO:0000313" key="11">
    <source>
        <dbReference type="Proteomes" id="UP001583172"/>
    </source>
</evidence>
<evidence type="ECO:0000256" key="9">
    <source>
        <dbReference type="SAM" id="MobiDB-lite"/>
    </source>
</evidence>
<keyword evidence="11" id="KW-1185">Reference proteome</keyword>
<dbReference type="InterPro" id="IPR043519">
    <property type="entry name" value="NT_sf"/>
</dbReference>
<comment type="caution">
    <text evidence="10">The sequence shown here is derived from an EMBL/GenBank/DDBJ whole genome shotgun (WGS) entry which is preliminary data.</text>
</comment>
<dbReference type="PANTHER" id="PTHR28087:SF1">
    <property type="entry name" value="ATPASE SYNTHESIS PROTEIN 25, MITOCHONDRIAL"/>
    <property type="match status" value="1"/>
</dbReference>
<comment type="function">
    <text evidence="8">Mitochondrial mRNA stabilization factor.</text>
</comment>
<keyword evidence="7 8" id="KW-0472">Membrane</keyword>
<feature type="region of interest" description="Disordered" evidence="9">
    <location>
        <begin position="71"/>
        <end position="106"/>
    </location>
</feature>
<evidence type="ECO:0000256" key="8">
    <source>
        <dbReference type="RuleBase" id="RU367062"/>
    </source>
</evidence>
<feature type="compositionally biased region" description="Low complexity" evidence="9">
    <location>
        <begin position="82"/>
        <end position="101"/>
    </location>
</feature>
<evidence type="ECO:0000313" key="10">
    <source>
        <dbReference type="EMBL" id="KAL1836504.1"/>
    </source>
</evidence>
<organism evidence="10 11">
    <name type="scientific">Humicola insolens</name>
    <name type="common">Soft-rot fungus</name>
    <dbReference type="NCBI Taxonomy" id="85995"/>
    <lineage>
        <taxon>Eukaryota</taxon>
        <taxon>Fungi</taxon>
        <taxon>Dikarya</taxon>
        <taxon>Ascomycota</taxon>
        <taxon>Pezizomycotina</taxon>
        <taxon>Sordariomycetes</taxon>
        <taxon>Sordariomycetidae</taxon>
        <taxon>Sordariales</taxon>
        <taxon>Chaetomiaceae</taxon>
        <taxon>Mycothermus</taxon>
    </lineage>
</organism>
<sequence>MASLPTLRTSRCAACTSSVLRLFIGSITGTPANFLRPTTTLRPGYFLSPSSTTFSTASPFHPTRRLLVSPALTEQQPPKAENSNVDSSSSSPTTTTDPNVPWYLQVEPPRHPTLLHEPAPLPDIPEGAPRLMEPLLKYVADELGMDDLVLLDLRELEPAPALGPELLMVLGTARSERHLHVSADRLVRWLRGAGVSANADGLLGRNELKIKLRRIARKAKLLGNSGVARTGGDDGISTGWVCVNLGLVGAQHEEVQFFDEEGRPTGFGVPQTGNTIVVQMMTETRRKELDLETLWNDMLQRSRSKMNSAAARIAARTSRESDEEASWDKP</sequence>
<evidence type="ECO:0000256" key="5">
    <source>
        <dbReference type="ARBA" id="ARBA00022946"/>
    </source>
</evidence>
<evidence type="ECO:0000256" key="2">
    <source>
        <dbReference type="ARBA" id="ARBA00004443"/>
    </source>
</evidence>
<reference evidence="10 11" key="1">
    <citation type="journal article" date="2024" name="Commun. Biol.">
        <title>Comparative genomic analysis of thermophilic fungi reveals convergent evolutionary adaptations and gene losses.</title>
        <authorList>
            <person name="Steindorff A.S."/>
            <person name="Aguilar-Pontes M.V."/>
            <person name="Robinson A.J."/>
            <person name="Andreopoulos B."/>
            <person name="LaButti K."/>
            <person name="Kuo A."/>
            <person name="Mondo S."/>
            <person name="Riley R."/>
            <person name="Otillar R."/>
            <person name="Haridas S."/>
            <person name="Lipzen A."/>
            <person name="Grimwood J."/>
            <person name="Schmutz J."/>
            <person name="Clum A."/>
            <person name="Reid I.D."/>
            <person name="Moisan M.C."/>
            <person name="Butler G."/>
            <person name="Nguyen T.T.M."/>
            <person name="Dewar K."/>
            <person name="Conant G."/>
            <person name="Drula E."/>
            <person name="Henrissat B."/>
            <person name="Hansel C."/>
            <person name="Singer S."/>
            <person name="Hutchinson M.I."/>
            <person name="de Vries R.P."/>
            <person name="Natvig D.O."/>
            <person name="Powell A.J."/>
            <person name="Tsang A."/>
            <person name="Grigoriev I.V."/>
        </authorList>
    </citation>
    <scope>NUCLEOTIDE SEQUENCE [LARGE SCALE GENOMIC DNA]</scope>
    <source>
        <strain evidence="10 11">CBS 620.91</strain>
    </source>
</reference>
<evidence type="ECO:0000256" key="4">
    <source>
        <dbReference type="ARBA" id="ARBA00022792"/>
    </source>
</evidence>